<dbReference type="Proteomes" id="UP001597201">
    <property type="component" value="Unassembled WGS sequence"/>
</dbReference>
<comment type="caution">
    <text evidence="1">The sequence shown here is derived from an EMBL/GenBank/DDBJ whole genome shotgun (WGS) entry which is preliminary data.</text>
</comment>
<protein>
    <submittedName>
        <fullName evidence="1">Uncharacterized protein</fullName>
    </submittedName>
</protein>
<dbReference type="RefSeq" id="WP_377178096.1">
    <property type="nucleotide sequence ID" value="NZ_JBHTMY010000003.1"/>
</dbReference>
<reference evidence="2" key="1">
    <citation type="journal article" date="2019" name="Int. J. Syst. Evol. Microbiol.">
        <title>The Global Catalogue of Microorganisms (GCM) 10K type strain sequencing project: providing services to taxonomists for standard genome sequencing and annotation.</title>
        <authorList>
            <consortium name="The Broad Institute Genomics Platform"/>
            <consortium name="The Broad Institute Genome Sequencing Center for Infectious Disease"/>
            <person name="Wu L."/>
            <person name="Ma J."/>
        </authorList>
    </citation>
    <scope>NUCLEOTIDE SEQUENCE [LARGE SCALE GENOMIC DNA]</scope>
    <source>
        <strain evidence="2">CCUG 61485</strain>
    </source>
</reference>
<evidence type="ECO:0000313" key="2">
    <source>
        <dbReference type="Proteomes" id="UP001597201"/>
    </source>
</evidence>
<gene>
    <name evidence="1" type="ORF">ACFQ39_08680</name>
</gene>
<evidence type="ECO:0000313" key="1">
    <source>
        <dbReference type="EMBL" id="MFD1315687.1"/>
    </source>
</evidence>
<sequence>MLKSLKKAFLVSVILCYISCSSDSQNEPKAAFKFGSEVVHQWIEVEIINKSQEASDISYEVEGGDFVFVDKYKAIQFLEATTYSVTQKVKNGSGVDSFTLEIDVQQPENFFILDNEKFFTNNIAELEKDGFEVNYIKIFGENQIQEKPNLLMLYANFGKNPIEGQYYYNNTGEIGTYDAVVKAEIKNNQFEWTTKGNGSNELLTIELVYEDKKDPKNNAYHITLPNYDLNYGEYVFFPEYYFKSFGNKKLALDYIGIVKR</sequence>
<dbReference type="EMBL" id="JBHTMY010000003">
    <property type="protein sequence ID" value="MFD1315687.1"/>
    <property type="molecule type" value="Genomic_DNA"/>
</dbReference>
<name>A0ABW3Y1F9_9FLAO</name>
<organism evidence="1 2">
    <name type="scientific">Namhaeicola litoreus</name>
    <dbReference type="NCBI Taxonomy" id="1052145"/>
    <lineage>
        <taxon>Bacteria</taxon>
        <taxon>Pseudomonadati</taxon>
        <taxon>Bacteroidota</taxon>
        <taxon>Flavobacteriia</taxon>
        <taxon>Flavobacteriales</taxon>
        <taxon>Flavobacteriaceae</taxon>
        <taxon>Namhaeicola</taxon>
    </lineage>
</organism>
<proteinExistence type="predicted"/>
<keyword evidence="2" id="KW-1185">Reference proteome</keyword>
<accession>A0ABW3Y1F9</accession>